<dbReference type="InterPro" id="IPR028081">
    <property type="entry name" value="Leu-bd"/>
</dbReference>
<dbReference type="InterPro" id="IPR051010">
    <property type="entry name" value="BCAA_transport"/>
</dbReference>
<dbReference type="Proteomes" id="UP001430804">
    <property type="component" value="Unassembled WGS sequence"/>
</dbReference>
<feature type="domain" description="Leucine-binding protein" evidence="4">
    <location>
        <begin position="26"/>
        <end position="358"/>
    </location>
</feature>
<evidence type="ECO:0000256" key="3">
    <source>
        <dbReference type="SAM" id="SignalP"/>
    </source>
</evidence>
<keyword evidence="1 3" id="KW-0732">Signal</keyword>
<protein>
    <submittedName>
        <fullName evidence="5">ABC transporter substrate-binding protein</fullName>
    </submittedName>
</protein>
<evidence type="ECO:0000313" key="5">
    <source>
        <dbReference type="EMBL" id="MBW3098822.1"/>
    </source>
</evidence>
<keyword evidence="2" id="KW-0813">Transport</keyword>
<comment type="caution">
    <text evidence="5">The sequence shown here is derived from an EMBL/GenBank/DDBJ whole genome shotgun (WGS) entry which is preliminary data.</text>
</comment>
<feature type="chain" id="PRO_5045876073" evidence="3">
    <location>
        <begin position="25"/>
        <end position="386"/>
    </location>
</feature>
<evidence type="ECO:0000259" key="4">
    <source>
        <dbReference type="Pfam" id="PF13458"/>
    </source>
</evidence>
<accession>A0ABS6WS89</accession>
<dbReference type="CDD" id="cd20014">
    <property type="entry name" value="PBP1_RPA0668_benzoate-like"/>
    <property type="match status" value="1"/>
</dbReference>
<feature type="signal peptide" evidence="3">
    <location>
        <begin position="1"/>
        <end position="24"/>
    </location>
</feature>
<dbReference type="PANTHER" id="PTHR30483:SF6">
    <property type="entry name" value="PERIPLASMIC BINDING PROTEIN OF ABC TRANSPORTER FOR NATURAL AMINO ACIDS"/>
    <property type="match status" value="1"/>
</dbReference>
<keyword evidence="6" id="KW-1185">Reference proteome</keyword>
<organism evidence="5 6">
    <name type="scientific">Pseudohoeflea coraliihabitans</name>
    <dbReference type="NCBI Taxonomy" id="2860393"/>
    <lineage>
        <taxon>Bacteria</taxon>
        <taxon>Pseudomonadati</taxon>
        <taxon>Pseudomonadota</taxon>
        <taxon>Alphaproteobacteria</taxon>
        <taxon>Hyphomicrobiales</taxon>
        <taxon>Rhizobiaceae</taxon>
        <taxon>Pseudohoeflea</taxon>
    </lineage>
</organism>
<keyword evidence="2" id="KW-0029">Amino-acid transport</keyword>
<proteinExistence type="predicted"/>
<dbReference type="EMBL" id="JAHWQX010000004">
    <property type="protein sequence ID" value="MBW3098822.1"/>
    <property type="molecule type" value="Genomic_DNA"/>
</dbReference>
<evidence type="ECO:0000256" key="2">
    <source>
        <dbReference type="ARBA" id="ARBA00022970"/>
    </source>
</evidence>
<sequence>MKTTVRTVTAALFAAALISQAAFAETKAGLLLPKSGNYAALGEEIDAGVVLALEEAGMADDIRLVREDSEAKPPVGLAKTRKLVLQDNVDVLIGIVSSAVLGAVRNFVDGAGVPLIVANAGNVDATGKDCSASIFRVSFSNAQLNRPMGTWMAGQGIGKVYTLAPDYAAGHQMIEAFISAFEAAGGEVIGSEFTPFGKTQDFGPWLSKVGASEADALYVFYAGGEANSFLSQYRAFGMGETVPLYGPGFITSPLQTAAQGEAAVGIRSALHYIPSLDTPENNSFIAAFTARFKRQPSEYAVQGYDAARVLIEAIRVGASGRAEIAAALPGVRYTGPRGPLQIDPATHNIIQNIYIYETVMSDEGITQKLLDTVENVRDAANGCDLR</sequence>
<evidence type="ECO:0000313" key="6">
    <source>
        <dbReference type="Proteomes" id="UP001430804"/>
    </source>
</evidence>
<gene>
    <name evidence="5" type="ORF">KY465_16180</name>
</gene>
<evidence type="ECO:0000256" key="1">
    <source>
        <dbReference type="ARBA" id="ARBA00022729"/>
    </source>
</evidence>
<reference evidence="5" key="1">
    <citation type="submission" date="2021-07" db="EMBL/GenBank/DDBJ databases">
        <title>Pseudohoeflea marina sp. nov. a polyhydroxyalcanoate-producing bacterium.</title>
        <authorList>
            <person name="Zheng W."/>
            <person name="Yu S."/>
            <person name="Huang Y."/>
        </authorList>
    </citation>
    <scope>NUCLEOTIDE SEQUENCE</scope>
    <source>
        <strain evidence="5">DP4N28-3</strain>
    </source>
</reference>
<dbReference type="PANTHER" id="PTHR30483">
    <property type="entry name" value="LEUCINE-SPECIFIC-BINDING PROTEIN"/>
    <property type="match status" value="1"/>
</dbReference>
<name>A0ABS6WS89_9HYPH</name>
<dbReference type="RefSeq" id="WP_219203132.1">
    <property type="nucleotide sequence ID" value="NZ_JAHWQX010000004.1"/>
</dbReference>
<dbReference type="Pfam" id="PF13458">
    <property type="entry name" value="Peripla_BP_6"/>
    <property type="match status" value="1"/>
</dbReference>